<dbReference type="AlphaFoldDB" id="A0A3N4J4R4"/>
<evidence type="ECO:0000256" key="2">
    <source>
        <dbReference type="ARBA" id="ARBA00013194"/>
    </source>
</evidence>
<dbReference type="OrthoDB" id="407558at2759"/>
<dbReference type="SUPFAM" id="SSF50891">
    <property type="entry name" value="Cyclophilin-like"/>
    <property type="match status" value="1"/>
</dbReference>
<evidence type="ECO:0000256" key="5">
    <source>
        <dbReference type="SAM" id="MobiDB-lite"/>
    </source>
</evidence>
<dbReference type="GO" id="GO:0016018">
    <property type="term" value="F:cyclosporin A binding"/>
    <property type="evidence" value="ECO:0007669"/>
    <property type="project" value="TreeGrafter"/>
</dbReference>
<dbReference type="GO" id="GO:0006457">
    <property type="term" value="P:protein folding"/>
    <property type="evidence" value="ECO:0007669"/>
    <property type="project" value="TreeGrafter"/>
</dbReference>
<feature type="domain" description="PPIase cyclophilin-type" evidence="6">
    <location>
        <begin position="24"/>
        <end position="202"/>
    </location>
</feature>
<evidence type="ECO:0000259" key="6">
    <source>
        <dbReference type="PROSITE" id="PS50072"/>
    </source>
</evidence>
<reference evidence="7 8" key="1">
    <citation type="journal article" date="2018" name="Nat. Ecol. Evol.">
        <title>Pezizomycetes genomes reveal the molecular basis of ectomycorrhizal truffle lifestyle.</title>
        <authorList>
            <person name="Murat C."/>
            <person name="Payen T."/>
            <person name="Noel B."/>
            <person name="Kuo A."/>
            <person name="Morin E."/>
            <person name="Chen J."/>
            <person name="Kohler A."/>
            <person name="Krizsan K."/>
            <person name="Balestrini R."/>
            <person name="Da Silva C."/>
            <person name="Montanini B."/>
            <person name="Hainaut M."/>
            <person name="Levati E."/>
            <person name="Barry K.W."/>
            <person name="Belfiori B."/>
            <person name="Cichocki N."/>
            <person name="Clum A."/>
            <person name="Dockter R.B."/>
            <person name="Fauchery L."/>
            <person name="Guy J."/>
            <person name="Iotti M."/>
            <person name="Le Tacon F."/>
            <person name="Lindquist E.A."/>
            <person name="Lipzen A."/>
            <person name="Malagnac F."/>
            <person name="Mello A."/>
            <person name="Molinier V."/>
            <person name="Miyauchi S."/>
            <person name="Poulain J."/>
            <person name="Riccioni C."/>
            <person name="Rubini A."/>
            <person name="Sitrit Y."/>
            <person name="Splivallo R."/>
            <person name="Traeger S."/>
            <person name="Wang M."/>
            <person name="Zifcakova L."/>
            <person name="Wipf D."/>
            <person name="Zambonelli A."/>
            <person name="Paolocci F."/>
            <person name="Nowrousian M."/>
            <person name="Ottonello S."/>
            <person name="Baldrian P."/>
            <person name="Spatafora J.W."/>
            <person name="Henrissat B."/>
            <person name="Nagy L.G."/>
            <person name="Aury J.M."/>
            <person name="Wincker P."/>
            <person name="Grigoriev I.V."/>
            <person name="Bonfante P."/>
            <person name="Martin F.M."/>
        </authorList>
    </citation>
    <scope>NUCLEOTIDE SEQUENCE [LARGE SCALE GENOMIC DNA]</scope>
    <source>
        <strain evidence="7 8">120613-1</strain>
    </source>
</reference>
<dbReference type="Proteomes" id="UP000276215">
    <property type="component" value="Unassembled WGS sequence"/>
</dbReference>
<dbReference type="PRINTS" id="PR00153">
    <property type="entry name" value="CSAPPISMRASE"/>
</dbReference>
<feature type="region of interest" description="Disordered" evidence="5">
    <location>
        <begin position="216"/>
        <end position="254"/>
    </location>
</feature>
<protein>
    <recommendedName>
        <fullName evidence="2">peptidylprolyl isomerase</fullName>
        <ecNumber evidence="2">5.2.1.8</ecNumber>
    </recommendedName>
</protein>
<gene>
    <name evidence="7" type="ORF">L873DRAFT_1778168</name>
</gene>
<dbReference type="STRING" id="1336337.A0A3N4J4R4"/>
<dbReference type="PROSITE" id="PS50072">
    <property type="entry name" value="CSA_PPIASE_2"/>
    <property type="match status" value="1"/>
</dbReference>
<accession>A0A3N4J4R4</accession>
<organism evidence="7 8">
    <name type="scientific">Choiromyces venosus 120613-1</name>
    <dbReference type="NCBI Taxonomy" id="1336337"/>
    <lineage>
        <taxon>Eukaryota</taxon>
        <taxon>Fungi</taxon>
        <taxon>Dikarya</taxon>
        <taxon>Ascomycota</taxon>
        <taxon>Pezizomycotina</taxon>
        <taxon>Pezizomycetes</taxon>
        <taxon>Pezizales</taxon>
        <taxon>Tuberaceae</taxon>
        <taxon>Choiromyces</taxon>
    </lineage>
</organism>
<dbReference type="PANTHER" id="PTHR11071:SF561">
    <property type="entry name" value="PEPTIDYL-PROLYL CIS-TRANS ISOMERASE D-RELATED"/>
    <property type="match status" value="1"/>
</dbReference>
<dbReference type="GO" id="GO:0005737">
    <property type="term" value="C:cytoplasm"/>
    <property type="evidence" value="ECO:0007669"/>
    <property type="project" value="TreeGrafter"/>
</dbReference>
<evidence type="ECO:0000256" key="4">
    <source>
        <dbReference type="ARBA" id="ARBA00023235"/>
    </source>
</evidence>
<feature type="compositionally biased region" description="Polar residues" evidence="5">
    <location>
        <begin position="217"/>
        <end position="240"/>
    </location>
</feature>
<dbReference type="GO" id="GO:0003755">
    <property type="term" value="F:peptidyl-prolyl cis-trans isomerase activity"/>
    <property type="evidence" value="ECO:0007669"/>
    <property type="project" value="UniProtKB-KW"/>
</dbReference>
<comment type="catalytic activity">
    <reaction evidence="1">
        <text>[protein]-peptidylproline (omega=180) = [protein]-peptidylproline (omega=0)</text>
        <dbReference type="Rhea" id="RHEA:16237"/>
        <dbReference type="Rhea" id="RHEA-COMP:10747"/>
        <dbReference type="Rhea" id="RHEA-COMP:10748"/>
        <dbReference type="ChEBI" id="CHEBI:83833"/>
        <dbReference type="ChEBI" id="CHEBI:83834"/>
        <dbReference type="EC" id="5.2.1.8"/>
    </reaction>
</comment>
<evidence type="ECO:0000313" key="8">
    <source>
        <dbReference type="Proteomes" id="UP000276215"/>
    </source>
</evidence>
<name>A0A3N4J4R4_9PEZI</name>
<sequence length="407" mass="45614">MDPFHQQMEPPRENAPTPCRKRTFFIIQVNDMKIGMMTFEMYNEKTPITCENFRLLCTGSAGNVTQRDGTITKLHYCGTRIHRIIDGLLIQGGDITKGDGTGGASIFADGTEAFGEDGFSLENIGWRSISAPGLLCMANRGGNKSNTSQFFITLSAANFLTPHHTVFGHIIDGMELLQEIGKIPVVENEYPSVKVEIVKSGEITMNHLMVLSPQVPIRSTTSPNRGLKQPQSVKTANSNHGVPPPPPGHKRTHSKQATVMEIQMEAARVAAGRGDMDENRDTKRRVVIPEEGDCDEDIDIGGPSTQLFGRKYHGLCPHCSHHRTPLSGMHQRLRPRGLLLTGRHGGGYLYPANYNERESTSNEKEDREVFRYHRHHTNYYGNGHHDWYEERGFSEKSYHCCLSRRFA</sequence>
<dbReference type="InterPro" id="IPR002130">
    <property type="entry name" value="Cyclophilin-type_PPIase_dom"/>
</dbReference>
<keyword evidence="3" id="KW-0697">Rotamase</keyword>
<dbReference type="InterPro" id="IPR029000">
    <property type="entry name" value="Cyclophilin-like_dom_sf"/>
</dbReference>
<evidence type="ECO:0000256" key="1">
    <source>
        <dbReference type="ARBA" id="ARBA00000971"/>
    </source>
</evidence>
<evidence type="ECO:0000256" key="3">
    <source>
        <dbReference type="ARBA" id="ARBA00023110"/>
    </source>
</evidence>
<dbReference type="EMBL" id="ML120458">
    <property type="protein sequence ID" value="RPA93155.1"/>
    <property type="molecule type" value="Genomic_DNA"/>
</dbReference>
<keyword evidence="8" id="KW-1185">Reference proteome</keyword>
<dbReference type="PANTHER" id="PTHR11071">
    <property type="entry name" value="PEPTIDYL-PROLYL CIS-TRANS ISOMERASE"/>
    <property type="match status" value="1"/>
</dbReference>
<evidence type="ECO:0000313" key="7">
    <source>
        <dbReference type="EMBL" id="RPA93155.1"/>
    </source>
</evidence>
<dbReference type="EC" id="5.2.1.8" evidence="2"/>
<dbReference type="Gene3D" id="2.40.100.10">
    <property type="entry name" value="Cyclophilin-like"/>
    <property type="match status" value="1"/>
</dbReference>
<dbReference type="Pfam" id="PF00160">
    <property type="entry name" value="Pro_isomerase"/>
    <property type="match status" value="1"/>
</dbReference>
<keyword evidence="4" id="KW-0413">Isomerase</keyword>
<proteinExistence type="predicted"/>